<evidence type="ECO:0000313" key="8">
    <source>
        <dbReference type="Proteomes" id="UP000269669"/>
    </source>
</evidence>
<dbReference type="PROSITE" id="PS01114">
    <property type="entry name" value="GPR1_FUN34_YAAH"/>
    <property type="match status" value="1"/>
</dbReference>
<keyword evidence="3 6" id="KW-0812">Transmembrane</keyword>
<evidence type="ECO:0000256" key="6">
    <source>
        <dbReference type="SAM" id="Phobius"/>
    </source>
</evidence>
<dbReference type="InterPro" id="IPR047622">
    <property type="entry name" value="GPR1_FUN34_YAAH"/>
</dbReference>
<sequence>MATPIDQPLTTPKIANPAPLGLAGFGLTTVVLSSINAGWLPPEAVPVVVPLAFAYGGIAQLIAGVLEFKTGNTFGMVAFTSYGLFWWWFAFLRWTIGAGWLKAPPASAVAVTLLMWGVFTFLLWIVTFRSNKAVWSIFLLLWITFFLLAAGDFGCTIGNLSFGKIGGLFGILTGLDALLVAFVEILNATAGREVIPLGRPIVQA</sequence>
<evidence type="ECO:0000313" key="7">
    <source>
        <dbReference type="EMBL" id="RSL16180.1"/>
    </source>
</evidence>
<dbReference type="EMBL" id="RSDW01000001">
    <property type="protein sequence ID" value="RSL16180.1"/>
    <property type="molecule type" value="Genomic_DNA"/>
</dbReference>
<accession>A0A3R9PRE9</accession>
<dbReference type="InterPro" id="IPR000791">
    <property type="entry name" value="Gpr1/Fun34/SatP-like"/>
</dbReference>
<reference evidence="7 8" key="1">
    <citation type="submission" date="2018-12" db="EMBL/GenBank/DDBJ databases">
        <title>Sequencing of bacterial isolates from soil warming experiment in Harvard Forest, Massachusetts, USA.</title>
        <authorList>
            <person name="Deangelis K."/>
        </authorList>
    </citation>
    <scope>NUCLEOTIDE SEQUENCE [LARGE SCALE GENOMIC DNA]</scope>
    <source>
        <strain evidence="7 8">EB153</strain>
    </source>
</reference>
<feature type="transmembrane region" description="Helical" evidence="6">
    <location>
        <begin position="165"/>
        <end position="186"/>
    </location>
</feature>
<feature type="transmembrane region" description="Helical" evidence="6">
    <location>
        <begin position="133"/>
        <end position="153"/>
    </location>
</feature>
<comment type="subcellular location">
    <subcellularLocation>
        <location evidence="1">Membrane</location>
        <topology evidence="1">Multi-pass membrane protein</topology>
    </subcellularLocation>
</comment>
<evidence type="ECO:0000256" key="2">
    <source>
        <dbReference type="ARBA" id="ARBA00005587"/>
    </source>
</evidence>
<dbReference type="GO" id="GO:0071422">
    <property type="term" value="P:succinate transmembrane transport"/>
    <property type="evidence" value="ECO:0007669"/>
    <property type="project" value="TreeGrafter"/>
</dbReference>
<evidence type="ECO:0000256" key="5">
    <source>
        <dbReference type="ARBA" id="ARBA00023136"/>
    </source>
</evidence>
<dbReference type="RefSeq" id="WP_125484827.1">
    <property type="nucleotide sequence ID" value="NZ_RSDW01000001.1"/>
</dbReference>
<proteinExistence type="inferred from homology"/>
<feature type="transmembrane region" description="Helical" evidence="6">
    <location>
        <begin position="73"/>
        <end position="94"/>
    </location>
</feature>
<dbReference type="Pfam" id="PF01184">
    <property type="entry name" value="Gpr1_Fun34_YaaH"/>
    <property type="match status" value="1"/>
</dbReference>
<evidence type="ECO:0000256" key="4">
    <source>
        <dbReference type="ARBA" id="ARBA00022989"/>
    </source>
</evidence>
<dbReference type="OrthoDB" id="9787939at2"/>
<comment type="caution">
    <text evidence="7">The sequence shown here is derived from an EMBL/GenBank/DDBJ whole genome shotgun (WGS) entry which is preliminary data.</text>
</comment>
<dbReference type="GO" id="GO:0005886">
    <property type="term" value="C:plasma membrane"/>
    <property type="evidence" value="ECO:0007669"/>
    <property type="project" value="TreeGrafter"/>
</dbReference>
<keyword evidence="5 6" id="KW-0472">Membrane</keyword>
<name>A0A3R9PRE9_9BACT</name>
<comment type="similarity">
    <text evidence="2">Belongs to the acetate uptake transporter (AceTr) (TC 2.A.96) family.</text>
</comment>
<evidence type="ECO:0000256" key="1">
    <source>
        <dbReference type="ARBA" id="ARBA00004141"/>
    </source>
</evidence>
<feature type="transmembrane region" description="Helical" evidence="6">
    <location>
        <begin position="45"/>
        <end position="66"/>
    </location>
</feature>
<keyword evidence="4 6" id="KW-1133">Transmembrane helix</keyword>
<feature type="transmembrane region" description="Helical" evidence="6">
    <location>
        <begin position="106"/>
        <end position="126"/>
    </location>
</feature>
<protein>
    <submittedName>
        <fullName evidence="7">Uncharacterized protein</fullName>
    </submittedName>
</protein>
<organism evidence="7 8">
    <name type="scientific">Edaphobacter aggregans</name>
    <dbReference type="NCBI Taxonomy" id="570835"/>
    <lineage>
        <taxon>Bacteria</taxon>
        <taxon>Pseudomonadati</taxon>
        <taxon>Acidobacteriota</taxon>
        <taxon>Terriglobia</taxon>
        <taxon>Terriglobales</taxon>
        <taxon>Acidobacteriaceae</taxon>
        <taxon>Edaphobacter</taxon>
    </lineage>
</organism>
<gene>
    <name evidence="7" type="ORF">EDE15_1691</name>
</gene>
<keyword evidence="8" id="KW-1185">Reference proteome</keyword>
<dbReference type="AlphaFoldDB" id="A0A3R9PRE9"/>
<dbReference type="NCBIfam" id="NF038013">
    <property type="entry name" value="AceTr_1"/>
    <property type="match status" value="1"/>
</dbReference>
<dbReference type="PANTHER" id="PTHR30178:SF3">
    <property type="entry name" value="SUCCINATE-ACETATE_PROTON SYMPORTER SATP"/>
    <property type="match status" value="1"/>
</dbReference>
<evidence type="ECO:0000256" key="3">
    <source>
        <dbReference type="ARBA" id="ARBA00022692"/>
    </source>
</evidence>
<dbReference type="Proteomes" id="UP000269669">
    <property type="component" value="Unassembled WGS sequence"/>
</dbReference>
<dbReference type="GO" id="GO:0015360">
    <property type="term" value="F:acetate:proton symporter activity"/>
    <property type="evidence" value="ECO:0007669"/>
    <property type="project" value="TreeGrafter"/>
</dbReference>
<dbReference type="PANTHER" id="PTHR30178">
    <property type="entry name" value="INNER MEMBRANE PROTEIN YAAH"/>
    <property type="match status" value="1"/>
</dbReference>
<dbReference type="InterPro" id="IPR047623">
    <property type="entry name" value="SatP"/>
</dbReference>
<feature type="transmembrane region" description="Helical" evidence="6">
    <location>
        <begin position="20"/>
        <end position="39"/>
    </location>
</feature>